<organism evidence="6 7">
    <name type="scientific">Brassica napus</name>
    <name type="common">Rape</name>
    <dbReference type="NCBI Taxonomy" id="3708"/>
    <lineage>
        <taxon>Eukaryota</taxon>
        <taxon>Viridiplantae</taxon>
        <taxon>Streptophyta</taxon>
        <taxon>Embryophyta</taxon>
        <taxon>Tracheophyta</taxon>
        <taxon>Spermatophyta</taxon>
        <taxon>Magnoliopsida</taxon>
        <taxon>eudicotyledons</taxon>
        <taxon>Gunneridae</taxon>
        <taxon>Pentapetalae</taxon>
        <taxon>rosids</taxon>
        <taxon>malvids</taxon>
        <taxon>Brassicales</taxon>
        <taxon>Brassicaceae</taxon>
        <taxon>Brassiceae</taxon>
        <taxon>Brassica</taxon>
    </lineage>
</organism>
<proteinExistence type="inferred from homology"/>
<keyword evidence="3" id="KW-0687">Ribonucleoprotein</keyword>
<evidence type="ECO:0000256" key="1">
    <source>
        <dbReference type="ARBA" id="ARBA00005636"/>
    </source>
</evidence>
<dbReference type="PANTHER" id="PTHR13691">
    <property type="entry name" value="RIBOSOMAL PROTEIN L2"/>
    <property type="match status" value="1"/>
</dbReference>
<dbReference type="PANTHER" id="PTHR13691:SF44">
    <property type="entry name" value="LARGE RIBOSOMAL SUBUNIT PROTEIN UL2MZ-RELATED"/>
    <property type="match status" value="1"/>
</dbReference>
<evidence type="ECO:0000256" key="4">
    <source>
        <dbReference type="SAM" id="MobiDB-lite"/>
    </source>
</evidence>
<feature type="domain" description="Large ribosomal subunit protein uL2 RNA-binding" evidence="5">
    <location>
        <begin position="15"/>
        <end position="89"/>
    </location>
</feature>
<name>A0ABQ7XNR5_BRANA</name>
<keyword evidence="7" id="KW-1185">Reference proteome</keyword>
<comment type="similarity">
    <text evidence="1">Belongs to the universal ribosomal protein uL2 family.</text>
</comment>
<dbReference type="SMART" id="SM01383">
    <property type="entry name" value="Ribosomal_L2"/>
    <property type="match status" value="1"/>
</dbReference>
<dbReference type="Proteomes" id="UP000824890">
    <property type="component" value="Unassembled WGS sequence"/>
</dbReference>
<dbReference type="InterPro" id="IPR002171">
    <property type="entry name" value="Ribosomal_uL2"/>
</dbReference>
<dbReference type="EMBL" id="JAGKQM010000019">
    <property type="protein sequence ID" value="KAH0857603.1"/>
    <property type="molecule type" value="Genomic_DNA"/>
</dbReference>
<dbReference type="InterPro" id="IPR022666">
    <property type="entry name" value="Ribosomal_uL2_RNA-bd_dom"/>
</dbReference>
<evidence type="ECO:0000313" key="6">
    <source>
        <dbReference type="EMBL" id="KAH0857603.1"/>
    </source>
</evidence>
<evidence type="ECO:0000259" key="5">
    <source>
        <dbReference type="SMART" id="SM01383"/>
    </source>
</evidence>
<protein>
    <recommendedName>
        <fullName evidence="5">Large ribosomal subunit protein uL2 RNA-binding domain-containing protein</fullName>
    </recommendedName>
</protein>
<dbReference type="SUPFAM" id="SSF50249">
    <property type="entry name" value="Nucleic acid-binding proteins"/>
    <property type="match status" value="1"/>
</dbReference>
<evidence type="ECO:0000256" key="3">
    <source>
        <dbReference type="ARBA" id="ARBA00023274"/>
    </source>
</evidence>
<dbReference type="Pfam" id="PF00181">
    <property type="entry name" value="Ribosomal_L2_N"/>
    <property type="match status" value="1"/>
</dbReference>
<feature type="region of interest" description="Disordered" evidence="4">
    <location>
        <begin position="1"/>
        <end position="23"/>
    </location>
</feature>
<gene>
    <name evidence="6" type="ORF">HID58_085864</name>
</gene>
<evidence type="ECO:0000256" key="2">
    <source>
        <dbReference type="ARBA" id="ARBA00022980"/>
    </source>
</evidence>
<comment type="caution">
    <text evidence="6">The sequence shown here is derived from an EMBL/GenBank/DDBJ whole genome shotgun (WGS) entry which is preliminary data.</text>
</comment>
<keyword evidence="2" id="KW-0689">Ribosomal protein</keyword>
<reference evidence="6 7" key="1">
    <citation type="submission" date="2021-05" db="EMBL/GenBank/DDBJ databases">
        <title>Genome Assembly of Synthetic Allotetraploid Brassica napus Reveals Homoeologous Exchanges between Subgenomes.</title>
        <authorList>
            <person name="Davis J.T."/>
        </authorList>
    </citation>
    <scope>NUCLEOTIDE SEQUENCE [LARGE SCALE GENOMIC DNA]</scope>
    <source>
        <strain evidence="7">cv. Da-Ae</strain>
        <tissue evidence="6">Seedling</tissue>
    </source>
</reference>
<evidence type="ECO:0000313" key="7">
    <source>
        <dbReference type="Proteomes" id="UP000824890"/>
    </source>
</evidence>
<dbReference type="InterPro" id="IPR012340">
    <property type="entry name" value="NA-bd_OB-fold"/>
</dbReference>
<accession>A0ABQ7XNR5</accession>
<sequence length="339" mass="37313">MSKGLTTMKEEKEENSSGRITVFHRGGGSKRLLRRIDLKRSTSSMGIVESIEYDPNRSSQIAPVRCIKGGCQKKMNTIEELAPPRKILEPTTNTIMVGLPTGMPPLSSYKSAFASKGTGSTKTLVKDVFFSAFSFPKAKRETASLAFASSFGFPRIAVAGVPTAFFAPRMRQKVRGKSTFSLCEVRKWRTNSILWAHRIKGKAGLSWQSFRRQDTLGLVGAAGHNKSKPKMDQGSLPAKPIGERAKQLKALRVTREERSNGKAIRPFGSSRSIAHIQISYLIGERGNTHEAPAEREGLPGRMPMGAGFFEKTGADSETWDLGLATNEYFSSSFLCQRLM</sequence>
<dbReference type="Gene3D" id="2.40.50.140">
    <property type="entry name" value="Nucleic acid-binding proteins"/>
    <property type="match status" value="1"/>
</dbReference>